<dbReference type="EMBL" id="JANJQO010000664">
    <property type="protein sequence ID" value="KAJ2975777.1"/>
    <property type="molecule type" value="Genomic_DNA"/>
</dbReference>
<gene>
    <name evidence="1" type="ORF">NQ176_g5329</name>
</gene>
<reference evidence="1" key="1">
    <citation type="submission" date="2022-08" db="EMBL/GenBank/DDBJ databases">
        <title>Genome Sequence of Lecanicillium fungicola.</title>
        <authorList>
            <person name="Buettner E."/>
        </authorList>
    </citation>
    <scope>NUCLEOTIDE SEQUENCE</scope>
    <source>
        <strain evidence="1">Babe33</strain>
    </source>
</reference>
<protein>
    <submittedName>
        <fullName evidence="1">Uncharacterized protein</fullName>
    </submittedName>
</protein>
<keyword evidence="2" id="KW-1185">Reference proteome</keyword>
<comment type="caution">
    <text evidence="1">The sequence shown here is derived from an EMBL/GenBank/DDBJ whole genome shotgun (WGS) entry which is preliminary data.</text>
</comment>
<dbReference type="Proteomes" id="UP001143910">
    <property type="component" value="Unassembled WGS sequence"/>
</dbReference>
<proteinExistence type="predicted"/>
<accession>A0ACC1N940</accession>
<sequence length="1437" mass="158946">MSLAKDSSIWPTGFALFDFSLKFEETILEIVPSSLFLFLGSGAYLYYRQQPVYIRSSPLLWLKLAVSALLVCLEVTSLTLRATYNDYRTDTTSAAASLDLIAALGLCAVVYVEHRHAIRSSAFLGVYLAICLLIGIAETRSYFMRHLTALGGVTVARAAACLALLALEEIPKRHLIIDDEIRQASEGEATSGFWTRAFFIYLSPIFRHGTRGELRMDNLTGIGIEFSSARLFAQLSSHWPLERRKARHSLFFACCRAFAGAIVAAALPRLLVSGLTFAQPFTMQRVIAAIGKDEDDRETNGALVGATLLSFGGAAVCNAIAAQLQYRLLTLIRGSLVAQLMDKNLKLELSEARRNAAVTLMTADFEGITAGLKYCFSIPFTFVEVGLGMYFLTKFLKQSSFVVLLPLITTTVAGIIIGKYMSKANKNWNEKIENRVSKTSQILSQLPPIKMLGLGPKTLEFIQHLRVQEVEASKKFRNIQVGLLSSVTLTDLLLPTIVVAASLFWGIFGSEINPEIMYPALAIVVLIQTPLVRLFNAYPTTITMLGCFERIQQFLCQEEHVDPRVLLSNLPREVTREWPRKDGPSVTMTRVVQRDFTRVVHFDNVSLCPRGTDNLVLKDIEMSIEPGSINAVFGQTGCGKTTFLHSILGEATISDGILYVDDTAIALVDQSAFLPNASIRDCVVGSCEYDVAWFNTVITECLLDEDIATFPDGADHIVGSGGLALSGGQRQRLGLARAAYSRMRLVILDDPFSALDGPTAISILRKLCGPQGIFRQSNSTVVFSSYLQESMDFADNLIYLDGDGNVTYEPGYLNHELHARIRNLLRQDHQASASDVEEVEAAATGQSLASINKTSAIVRAEQNIPLKGDFSLYRFWIEHVGRLVLLVWVALVSITGTSDGLPRIYLKYWIERGPGDRLWFIGYALLPIASTLVGAASLYVLFNIVCPQTSLRMHKRVADVVMHSTLGFLTTTDSGSVLSRFSVDMDILTKRVPNSLHNTFYYSVGAIVQTCIALSGATYMSALIPVLIVALYYVQSYYVLTSRQLRRLDLESQAPIVTWLREASDGLIYIRSFGWQSQKLPHAFYLLDQSQKPIYLLYCAQQLLGLVSDLLAAFIGVILAILTLFVKTGTSPNSAGLSFLAIVVLGSCFNDAIVAWTNLETAIGSLSRMRDFLEETAVESDKGTTSLPEHWPFSGAVEITNVSARYRSDETEQTPVIQNISLSIPAGKKCGVIGRTGSGKSSLLYTLLGFLDYEGSIVIDGIDIATAPRDQLRSRIVTISQDQVELDGTVRDNLLPYDKRWGGPVRELDEKEQVEAARKDLIVEQTLIRLRIWDQLEEMGGLDAQLKDVGFSHGEMQLLCIARAVVRRRLTGSKLLLVDEATGNLDRFRDQTVREMMRAYFQGCTIIVVAHREESIADSNMTVEMVNGFMREPETYY</sequence>
<evidence type="ECO:0000313" key="2">
    <source>
        <dbReference type="Proteomes" id="UP001143910"/>
    </source>
</evidence>
<name>A0ACC1N940_9HYPO</name>
<evidence type="ECO:0000313" key="1">
    <source>
        <dbReference type="EMBL" id="KAJ2975777.1"/>
    </source>
</evidence>
<organism evidence="1 2">
    <name type="scientific">Zarea fungicola</name>
    <dbReference type="NCBI Taxonomy" id="93591"/>
    <lineage>
        <taxon>Eukaryota</taxon>
        <taxon>Fungi</taxon>
        <taxon>Dikarya</taxon>
        <taxon>Ascomycota</taxon>
        <taxon>Pezizomycotina</taxon>
        <taxon>Sordariomycetes</taxon>
        <taxon>Hypocreomycetidae</taxon>
        <taxon>Hypocreales</taxon>
        <taxon>Cordycipitaceae</taxon>
        <taxon>Zarea</taxon>
    </lineage>
</organism>